<keyword evidence="3" id="KW-1185">Reference proteome</keyword>
<dbReference type="AlphaFoldDB" id="A0A6A6HCA2"/>
<feature type="compositionally biased region" description="Basic and acidic residues" evidence="1">
    <location>
        <begin position="526"/>
        <end position="538"/>
    </location>
</feature>
<feature type="region of interest" description="Disordered" evidence="1">
    <location>
        <begin position="462"/>
        <end position="538"/>
    </location>
</feature>
<feature type="region of interest" description="Disordered" evidence="1">
    <location>
        <begin position="246"/>
        <end position="275"/>
    </location>
</feature>
<evidence type="ECO:0000313" key="2">
    <source>
        <dbReference type="EMBL" id="KAF2235479.1"/>
    </source>
</evidence>
<feature type="compositionally biased region" description="Acidic residues" evidence="1">
    <location>
        <begin position="498"/>
        <end position="525"/>
    </location>
</feature>
<feature type="region of interest" description="Disordered" evidence="1">
    <location>
        <begin position="114"/>
        <end position="205"/>
    </location>
</feature>
<name>A0A6A6HCA2_VIRVR</name>
<accession>A0A6A6HCA2</accession>
<feature type="compositionally biased region" description="Basic and acidic residues" evidence="1">
    <location>
        <begin position="262"/>
        <end position="275"/>
    </location>
</feature>
<dbReference type="EMBL" id="ML991791">
    <property type="protein sequence ID" value="KAF2235479.1"/>
    <property type="molecule type" value="Genomic_DNA"/>
</dbReference>
<sequence>MSDSGGLSILPGNFFLLLQPDDIWPVIVIDDIMTAELMHGKQPTADSTPVLAIGINQLHWAENDKLVEFPDPPPGGLEEIRRDTEHDPQRIRAFELAWQFQPIEYWKEVLSEQPDRRSAQKPQHRSVQPNRERLASPLSGESNDGSRGSAELTLPEDASSTSSRQLSTPPKSAPDLAACQPGPSAPRTNRTRGHGEMDITKEDDDELIFVHATSKEDIPMLPSLASTTSSKNKDLYDLALENERIRSRSMSKAQDSSSSGQHDYENSHCEKEEKVFSLPPHRLSTELCERIDWDAPDGIHLRLDDTDPKRFKKVELYLINGDWSPRLIDPQGSFPRLEPQPYSMKIRQEWIEDCAFVWVTAAKLDLGCLRRLVLEKLKLLTPYSDLGIVILARAALETYPRDGNNVDRVDMEMRELLADNIAHDHSAIESGFTASWLQDIMMKDISLSVAVAEKRERLRELDFSDDEETASDGDADDEKNEYCPETGTNPEREHSNGDPDDAETSFEDCMETETDDEEEFEDQLELVEKLGDPKFNDE</sequence>
<dbReference type="Proteomes" id="UP000800092">
    <property type="component" value="Unassembled WGS sequence"/>
</dbReference>
<feature type="compositionally biased region" description="Polar residues" evidence="1">
    <location>
        <begin position="158"/>
        <end position="170"/>
    </location>
</feature>
<reference evidence="2" key="1">
    <citation type="journal article" date="2020" name="Stud. Mycol.">
        <title>101 Dothideomycetes genomes: a test case for predicting lifestyles and emergence of pathogens.</title>
        <authorList>
            <person name="Haridas S."/>
            <person name="Albert R."/>
            <person name="Binder M."/>
            <person name="Bloem J."/>
            <person name="Labutti K."/>
            <person name="Salamov A."/>
            <person name="Andreopoulos B."/>
            <person name="Baker S."/>
            <person name="Barry K."/>
            <person name="Bills G."/>
            <person name="Bluhm B."/>
            <person name="Cannon C."/>
            <person name="Castanera R."/>
            <person name="Culley D."/>
            <person name="Daum C."/>
            <person name="Ezra D."/>
            <person name="Gonzalez J."/>
            <person name="Henrissat B."/>
            <person name="Kuo A."/>
            <person name="Liang C."/>
            <person name="Lipzen A."/>
            <person name="Lutzoni F."/>
            <person name="Magnuson J."/>
            <person name="Mondo S."/>
            <person name="Nolan M."/>
            <person name="Ohm R."/>
            <person name="Pangilinan J."/>
            <person name="Park H.-J."/>
            <person name="Ramirez L."/>
            <person name="Alfaro M."/>
            <person name="Sun H."/>
            <person name="Tritt A."/>
            <person name="Yoshinaga Y."/>
            <person name="Zwiers L.-H."/>
            <person name="Turgeon B."/>
            <person name="Goodwin S."/>
            <person name="Spatafora J."/>
            <person name="Crous P."/>
            <person name="Grigoriev I."/>
        </authorList>
    </citation>
    <scope>NUCLEOTIDE SEQUENCE</scope>
    <source>
        <strain evidence="2">Tuck. ex Michener</strain>
    </source>
</reference>
<proteinExistence type="predicted"/>
<evidence type="ECO:0000313" key="3">
    <source>
        <dbReference type="Proteomes" id="UP000800092"/>
    </source>
</evidence>
<feature type="compositionally biased region" description="Polar residues" evidence="1">
    <location>
        <begin position="248"/>
        <end position="261"/>
    </location>
</feature>
<organism evidence="2 3">
    <name type="scientific">Viridothelium virens</name>
    <name type="common">Speckled blister lichen</name>
    <name type="synonym">Trypethelium virens</name>
    <dbReference type="NCBI Taxonomy" id="1048519"/>
    <lineage>
        <taxon>Eukaryota</taxon>
        <taxon>Fungi</taxon>
        <taxon>Dikarya</taxon>
        <taxon>Ascomycota</taxon>
        <taxon>Pezizomycotina</taxon>
        <taxon>Dothideomycetes</taxon>
        <taxon>Dothideomycetes incertae sedis</taxon>
        <taxon>Trypetheliales</taxon>
        <taxon>Trypetheliaceae</taxon>
        <taxon>Viridothelium</taxon>
    </lineage>
</organism>
<dbReference type="OrthoDB" id="10631996at2759"/>
<gene>
    <name evidence="2" type="ORF">EV356DRAFT_119660</name>
</gene>
<evidence type="ECO:0000256" key="1">
    <source>
        <dbReference type="SAM" id="MobiDB-lite"/>
    </source>
</evidence>
<protein>
    <submittedName>
        <fullName evidence="2">Uncharacterized protein</fullName>
    </submittedName>
</protein>
<feature type="compositionally biased region" description="Acidic residues" evidence="1">
    <location>
        <begin position="463"/>
        <end position="479"/>
    </location>
</feature>